<feature type="domain" description="FCP1 homology" evidence="1">
    <location>
        <begin position="160"/>
        <end position="317"/>
    </location>
</feature>
<proteinExistence type="predicted"/>
<comment type="caution">
    <text evidence="2">The sequence shown here is derived from an EMBL/GenBank/DDBJ whole genome shotgun (WGS) entry which is preliminary data.</text>
</comment>
<dbReference type="PANTHER" id="PTHR12210">
    <property type="entry name" value="DULLARD PROTEIN PHOSPHATASE"/>
    <property type="match status" value="1"/>
</dbReference>
<dbReference type="SUPFAM" id="SSF56784">
    <property type="entry name" value="HAD-like"/>
    <property type="match status" value="1"/>
</dbReference>
<dbReference type="InterPro" id="IPR004274">
    <property type="entry name" value="FCP1_dom"/>
</dbReference>
<evidence type="ECO:0000313" key="2">
    <source>
        <dbReference type="EMBL" id="KAK1698787.1"/>
    </source>
</evidence>
<evidence type="ECO:0000313" key="3">
    <source>
        <dbReference type="Proteomes" id="UP001231189"/>
    </source>
</evidence>
<dbReference type="NCBIfam" id="TIGR02251">
    <property type="entry name" value="HIF-SF_euk"/>
    <property type="match status" value="1"/>
</dbReference>
<dbReference type="InterPro" id="IPR023214">
    <property type="entry name" value="HAD_sf"/>
</dbReference>
<dbReference type="InterPro" id="IPR050365">
    <property type="entry name" value="TIM50"/>
</dbReference>
<name>A0AAD8U726_LOLMU</name>
<reference evidence="2" key="1">
    <citation type="submission" date="2023-07" db="EMBL/GenBank/DDBJ databases">
        <title>A chromosome-level genome assembly of Lolium multiflorum.</title>
        <authorList>
            <person name="Chen Y."/>
            <person name="Copetti D."/>
            <person name="Kolliker R."/>
            <person name="Studer B."/>
        </authorList>
    </citation>
    <scope>NUCLEOTIDE SEQUENCE</scope>
    <source>
        <strain evidence="2">02402/16</strain>
        <tissue evidence="2">Leaf</tissue>
    </source>
</reference>
<gene>
    <name evidence="2" type="ORF">QYE76_015484</name>
</gene>
<dbReference type="PROSITE" id="PS50969">
    <property type="entry name" value="FCP1"/>
    <property type="match status" value="1"/>
</dbReference>
<dbReference type="Proteomes" id="UP001231189">
    <property type="component" value="Unassembled WGS sequence"/>
</dbReference>
<protein>
    <recommendedName>
        <fullName evidence="1">FCP1 homology domain-containing protein</fullName>
    </recommendedName>
</protein>
<dbReference type="GO" id="GO:0016791">
    <property type="term" value="F:phosphatase activity"/>
    <property type="evidence" value="ECO:0007669"/>
    <property type="project" value="InterPro"/>
</dbReference>
<dbReference type="Pfam" id="PF03031">
    <property type="entry name" value="NIF"/>
    <property type="match status" value="1"/>
</dbReference>
<accession>A0AAD8U726</accession>
<dbReference type="InterPro" id="IPR011948">
    <property type="entry name" value="Dullard_phosphatase"/>
</dbReference>
<dbReference type="Gene3D" id="3.40.50.1000">
    <property type="entry name" value="HAD superfamily/HAD-like"/>
    <property type="match status" value="1"/>
</dbReference>
<dbReference type="InterPro" id="IPR036412">
    <property type="entry name" value="HAD-like_sf"/>
</dbReference>
<dbReference type="AlphaFoldDB" id="A0AAD8U726"/>
<organism evidence="2 3">
    <name type="scientific">Lolium multiflorum</name>
    <name type="common">Italian ryegrass</name>
    <name type="synonym">Lolium perenne subsp. multiflorum</name>
    <dbReference type="NCBI Taxonomy" id="4521"/>
    <lineage>
        <taxon>Eukaryota</taxon>
        <taxon>Viridiplantae</taxon>
        <taxon>Streptophyta</taxon>
        <taxon>Embryophyta</taxon>
        <taxon>Tracheophyta</taxon>
        <taxon>Spermatophyta</taxon>
        <taxon>Magnoliopsida</taxon>
        <taxon>Liliopsida</taxon>
        <taxon>Poales</taxon>
        <taxon>Poaceae</taxon>
        <taxon>BOP clade</taxon>
        <taxon>Pooideae</taxon>
        <taxon>Poodae</taxon>
        <taxon>Poeae</taxon>
        <taxon>Poeae Chloroplast Group 2 (Poeae type)</taxon>
        <taxon>Loliodinae</taxon>
        <taxon>Loliinae</taxon>
        <taxon>Lolium</taxon>
    </lineage>
</organism>
<dbReference type="CDD" id="cd07521">
    <property type="entry name" value="HAD_FCP1-like"/>
    <property type="match status" value="1"/>
</dbReference>
<dbReference type="EMBL" id="JAUUTY010000001">
    <property type="protein sequence ID" value="KAK1698787.1"/>
    <property type="molecule type" value="Genomic_DNA"/>
</dbReference>
<dbReference type="SMART" id="SM00577">
    <property type="entry name" value="CPDc"/>
    <property type="match status" value="1"/>
</dbReference>
<evidence type="ECO:0000259" key="1">
    <source>
        <dbReference type="PROSITE" id="PS50969"/>
    </source>
</evidence>
<dbReference type="FunFam" id="3.40.50.1000:FF:000093">
    <property type="entry name" value="NLI interacting factor-like phosphatase family protein"/>
    <property type="match status" value="1"/>
</dbReference>
<keyword evidence="3" id="KW-1185">Reference proteome</keyword>
<sequence>MTSNFSDDAVRRELGEYSNGGNSMAHQLNSPVGELPRSQVNADPHPATSMTAQIACEDTEMVYEDLGDEESWALVKDHAEFNVADYINEDRNGISAAPHPTIISSYENTQDSSRNHEPLNSFPIGGSPLYMLGTSDGVLNNNYAMDDLTTLTRKYGVFPFIRKNARPSIGFDGTLIHSSMRDEGADFSFILLRGAEESTVYVKKRPYVDAFLKKVAEMFDIVVFTASISSYADQLLDILDPGRLISGRYYRDSCLSLGGKYLKDLTIIEANLMKVAIIDNTPEVFRLQVNNGIPINTWSSDPYDTSLLELIPFLETLSVAKDQWRMLVKWKDRGLVDAAMDTLRHLHAELAELAASTVP</sequence>